<sequence length="159" mass="16776">MNNAEAANHYRRFVEAIQECVQAAGVRRLSVALDRAEPSIYGMANPNLPEKQLNALQLAEVVSLSQSPAIASALAALTGHVVIESRLLASDLIFNSPADLAVQVMRRQLGDSSVVAGQLAAAFNDLVITRSEADDLEASIADAIKGLNAIRATLARVAS</sequence>
<dbReference type="KEGG" id="dee:HQN60_12550"/>
<dbReference type="GO" id="GO:0003677">
    <property type="term" value="F:DNA binding"/>
    <property type="evidence" value="ECO:0007669"/>
    <property type="project" value="InterPro"/>
</dbReference>
<dbReference type="EMBL" id="CP054143">
    <property type="protein sequence ID" value="QKJ67468.1"/>
    <property type="molecule type" value="Genomic_DNA"/>
</dbReference>
<dbReference type="RefSeq" id="WP_173533970.1">
    <property type="nucleotide sequence ID" value="NZ_CP054143.1"/>
</dbReference>
<organism evidence="1 2">
    <name type="scientific">Deefgea piscis</name>
    <dbReference type="NCBI Taxonomy" id="2739061"/>
    <lineage>
        <taxon>Bacteria</taxon>
        <taxon>Pseudomonadati</taxon>
        <taxon>Pseudomonadota</taxon>
        <taxon>Betaproteobacteria</taxon>
        <taxon>Neisseriales</taxon>
        <taxon>Chitinibacteraceae</taxon>
        <taxon>Deefgea</taxon>
    </lineage>
</organism>
<dbReference type="Proteomes" id="UP000504844">
    <property type="component" value="Chromosome"/>
</dbReference>
<reference evidence="1 2" key="1">
    <citation type="submission" date="2020-05" db="EMBL/GenBank/DDBJ databases">
        <title>Complete genome sequence of Deefgea sp. D17.</title>
        <authorList>
            <person name="Bae J.-W."/>
            <person name="Han J.E."/>
        </authorList>
    </citation>
    <scope>NUCLEOTIDE SEQUENCE [LARGE SCALE GENOMIC DNA]</scope>
    <source>
        <strain evidence="1 2">D17</strain>
    </source>
</reference>
<dbReference type="InterPro" id="IPR009679">
    <property type="entry name" value="Phage_186_CII-like"/>
</dbReference>
<evidence type="ECO:0000313" key="1">
    <source>
        <dbReference type="EMBL" id="QKJ67468.1"/>
    </source>
</evidence>
<keyword evidence="2" id="KW-1185">Reference proteome</keyword>
<proteinExistence type="predicted"/>
<gene>
    <name evidence="1" type="ORF">HQN60_12550</name>
</gene>
<evidence type="ECO:0000313" key="2">
    <source>
        <dbReference type="Proteomes" id="UP000504844"/>
    </source>
</evidence>
<name>A0A6M8STR0_9NEIS</name>
<protein>
    <submittedName>
        <fullName evidence="1">Uncharacterized protein</fullName>
    </submittedName>
</protein>
<dbReference type="Pfam" id="PF06892">
    <property type="entry name" value="Phage_CP76"/>
    <property type="match status" value="1"/>
</dbReference>
<accession>A0A6M8STR0</accession>
<dbReference type="AlphaFoldDB" id="A0A6M8STR0"/>